<dbReference type="AlphaFoldDB" id="A0A0V0SU82"/>
<evidence type="ECO:0000313" key="2">
    <source>
        <dbReference type="Proteomes" id="UP000055048"/>
    </source>
</evidence>
<feature type="non-terminal residue" evidence="1">
    <location>
        <position position="1"/>
    </location>
</feature>
<gene>
    <name evidence="1" type="ORF">T05_5337</name>
</gene>
<keyword evidence="2" id="KW-1185">Reference proteome</keyword>
<protein>
    <submittedName>
        <fullName evidence="1">Uncharacterized protein</fullName>
    </submittedName>
</protein>
<reference evidence="1 2" key="1">
    <citation type="submission" date="2015-01" db="EMBL/GenBank/DDBJ databases">
        <title>Evolution of Trichinella species and genotypes.</title>
        <authorList>
            <person name="Korhonen P.K."/>
            <person name="Edoardo P."/>
            <person name="Giuseppe L.R."/>
            <person name="Gasser R.B."/>
        </authorList>
    </citation>
    <scope>NUCLEOTIDE SEQUENCE [LARGE SCALE GENOMIC DNA]</scope>
    <source>
        <strain evidence="1">ISS417</strain>
    </source>
</reference>
<name>A0A0V0SU82_9BILA</name>
<comment type="caution">
    <text evidence="1">The sequence shown here is derived from an EMBL/GenBank/DDBJ whole genome shotgun (WGS) entry which is preliminary data.</text>
</comment>
<dbReference type="EMBL" id="JYDJ01002579">
    <property type="protein sequence ID" value="KRX30300.1"/>
    <property type="molecule type" value="Genomic_DNA"/>
</dbReference>
<organism evidence="1 2">
    <name type="scientific">Trichinella murrelli</name>
    <dbReference type="NCBI Taxonomy" id="144512"/>
    <lineage>
        <taxon>Eukaryota</taxon>
        <taxon>Metazoa</taxon>
        <taxon>Ecdysozoa</taxon>
        <taxon>Nematoda</taxon>
        <taxon>Enoplea</taxon>
        <taxon>Dorylaimia</taxon>
        <taxon>Trichinellida</taxon>
        <taxon>Trichinellidae</taxon>
        <taxon>Trichinella</taxon>
    </lineage>
</organism>
<evidence type="ECO:0000313" key="1">
    <source>
        <dbReference type="EMBL" id="KRX30300.1"/>
    </source>
</evidence>
<sequence>FDITEDDSTTSPPRISGRFFYNGHPAAYQITAVFLLVPDTTILETAHDRLAHRGLSDFGMPSIAHASHTNLAYQRLIMNLADISGLQTSFGYHVNSRPLV</sequence>
<proteinExistence type="predicted"/>
<dbReference type="Proteomes" id="UP000055048">
    <property type="component" value="Unassembled WGS sequence"/>
</dbReference>
<accession>A0A0V0SU82</accession>